<dbReference type="InterPro" id="IPR002347">
    <property type="entry name" value="SDR_fam"/>
</dbReference>
<protein>
    <submittedName>
        <fullName evidence="4">3-oxoacyl-[acyl-carrier-protein] reductase FabG</fullName>
    </submittedName>
</protein>
<dbReference type="InterPro" id="IPR057326">
    <property type="entry name" value="KR_dom"/>
</dbReference>
<dbReference type="SMART" id="SM00822">
    <property type="entry name" value="PKS_KR"/>
    <property type="match status" value="1"/>
</dbReference>
<dbReference type="GeneID" id="93460441"/>
<evidence type="ECO:0000313" key="4">
    <source>
        <dbReference type="EMBL" id="VTP07284.1"/>
    </source>
</evidence>
<dbReference type="Gene3D" id="3.40.50.720">
    <property type="entry name" value="NAD(P)-binding Rossmann-like Domain"/>
    <property type="match status" value="1"/>
</dbReference>
<dbReference type="PANTHER" id="PTHR43639:SF1">
    <property type="entry name" value="SHORT-CHAIN DEHYDROGENASE_REDUCTASE FAMILY PROTEIN"/>
    <property type="match status" value="1"/>
</dbReference>
<organism evidence="4">
    <name type="scientific">Mycolicibacterium smegmatis</name>
    <name type="common">Mycobacterium smegmatis</name>
    <dbReference type="NCBI Taxonomy" id="1772"/>
    <lineage>
        <taxon>Bacteria</taxon>
        <taxon>Bacillati</taxon>
        <taxon>Actinomycetota</taxon>
        <taxon>Actinomycetes</taxon>
        <taxon>Mycobacteriales</taxon>
        <taxon>Mycobacteriaceae</taxon>
        <taxon>Mycolicibacterium</taxon>
    </lineage>
</organism>
<evidence type="ECO:0000256" key="1">
    <source>
        <dbReference type="ARBA" id="ARBA00006484"/>
    </source>
</evidence>
<reference evidence="4" key="1">
    <citation type="submission" date="2019-05" db="EMBL/GenBank/DDBJ databases">
        <authorList>
            <person name="Naeem R."/>
            <person name="Antony C."/>
            <person name="Guan Q."/>
        </authorList>
    </citation>
    <scope>NUCLEOTIDE SEQUENCE</scope>
    <source>
        <strain evidence="4">1</strain>
    </source>
</reference>
<dbReference type="PRINTS" id="PR00081">
    <property type="entry name" value="GDHRDH"/>
</dbReference>
<dbReference type="KEGG" id="msh:LI98_28700"/>
<dbReference type="RefSeq" id="WP_011730802.1">
    <property type="nucleotide sequence ID" value="NZ_CP009495.1"/>
</dbReference>
<dbReference type="KEGG" id="msn:LI99_28695"/>
<dbReference type="SUPFAM" id="SSF51735">
    <property type="entry name" value="NAD(P)-binding Rossmann-fold domains"/>
    <property type="match status" value="1"/>
</dbReference>
<dbReference type="FunFam" id="3.40.50.720:FF:000084">
    <property type="entry name" value="Short-chain dehydrogenase reductase"/>
    <property type="match status" value="1"/>
</dbReference>
<dbReference type="EMBL" id="LR589632">
    <property type="protein sequence ID" value="VTP07284.1"/>
    <property type="molecule type" value="Genomic_DNA"/>
</dbReference>
<evidence type="ECO:0000259" key="3">
    <source>
        <dbReference type="SMART" id="SM00822"/>
    </source>
</evidence>
<comment type="similarity">
    <text evidence="1">Belongs to the short-chain dehydrogenases/reductases (SDR) family.</text>
</comment>
<accession>A0A653FC59</accession>
<dbReference type="PRINTS" id="PR00080">
    <property type="entry name" value="SDRFAMILY"/>
</dbReference>
<dbReference type="CDD" id="cd05233">
    <property type="entry name" value="SDR_c"/>
    <property type="match status" value="1"/>
</dbReference>
<keyword evidence="2" id="KW-0560">Oxidoreductase</keyword>
<dbReference type="PANTHER" id="PTHR43639">
    <property type="entry name" value="OXIDOREDUCTASE, SHORT-CHAIN DEHYDROGENASE/REDUCTASE FAMILY (AFU_ORTHOLOGUE AFUA_5G02870)"/>
    <property type="match status" value="1"/>
</dbReference>
<feature type="domain" description="Ketoreductase" evidence="3">
    <location>
        <begin position="7"/>
        <end position="181"/>
    </location>
</feature>
<dbReference type="OMA" id="ITYTSER"/>
<name>A0A653FC59_MYCSM</name>
<dbReference type="Pfam" id="PF13561">
    <property type="entry name" value="adh_short_C2"/>
    <property type="match status" value="1"/>
</dbReference>
<dbReference type="InterPro" id="IPR036291">
    <property type="entry name" value="NAD(P)-bd_dom_sf"/>
</dbReference>
<sequence>MARLTDKTALVIGGARGLGHAIAERFTDEGAETYVTSRSRTDLEEAVEVIGAGAHAVVADPNRRADLVAAVEVIRARSGHLDVLVVNAGTGEPAGLDKITEDHVDRIVGLNVRSLLFAVQSALPLMGPGGSIILIGSAAGDMGFPGFSVYAATKAAVRSFARTWTLELAPRAIRVNVISPGPIDTAMHRRASEEVRQWLVSHVPLGRAGRPEEVAAAALFLAADESSFVAGVDLGVDGGMAQV</sequence>
<proteinExistence type="inferred from homology"/>
<evidence type="ECO:0000256" key="2">
    <source>
        <dbReference type="ARBA" id="ARBA00023002"/>
    </source>
</evidence>
<gene>
    <name evidence="4" type="primary">fabG_10</name>
    <name evidence="4" type="ORF">BIN_B_01603</name>
</gene>
<dbReference type="GO" id="GO:0016491">
    <property type="term" value="F:oxidoreductase activity"/>
    <property type="evidence" value="ECO:0007669"/>
    <property type="project" value="UniProtKB-KW"/>
</dbReference>
<dbReference type="AlphaFoldDB" id="A0A653FC59"/>